<feature type="domain" description="Strictosidine synthase conserved region" evidence="4">
    <location>
        <begin position="143"/>
        <end position="218"/>
    </location>
</feature>
<sequence>MTLFESLARKLDRTGVDPVVWHAPPPPPLTGVLAPNGVLDGAHRWTLPTGEGPEDVAVDHDGRVVTGGNDGRIWRFDSRGGATELANTRGRPLGVEVLDDGRFLVCDAERGVLRVDEKGRVDVLADAAAGRPLVACNNSAVGRDGIVYFTDSSAHFTIADHRYDLLEHRGTGRLLRLDPRTGETDLLAEGLQFANGVGLASDESFVLVAETGSYQISRVDLTGPSQGAASVWAANLPGIPDNMTSQTRDGLFWVALYSPRMRLLDLLAPYPTLRIVAANLPEAVQPNPEHAGWVIALDHRGEIVHSLRGGKGSYSPVTGVREHDGWLYLGSLTADAVARVPAPPRPGVAQGE</sequence>
<dbReference type="eggNOG" id="COG3386">
    <property type="taxonomic scope" value="Bacteria"/>
</dbReference>
<evidence type="ECO:0000313" key="6">
    <source>
        <dbReference type="Proteomes" id="UP000028488"/>
    </source>
</evidence>
<dbReference type="SUPFAM" id="SSF63829">
    <property type="entry name" value="Calcium-dependent phosphotriesterase"/>
    <property type="match status" value="1"/>
</dbReference>
<comment type="similarity">
    <text evidence="1">Belongs to the strictosidine synthase family.</text>
</comment>
<dbReference type="EMBL" id="CP008947">
    <property type="protein sequence ID" value="AII10217.1"/>
    <property type="molecule type" value="Genomic_DNA"/>
</dbReference>
<protein>
    <submittedName>
        <fullName evidence="5">Strictosidine synthase</fullName>
    </submittedName>
</protein>
<proteinExistence type="inferred from homology"/>
<name>A0A076EY63_RHOOP</name>
<dbReference type="Proteomes" id="UP000028488">
    <property type="component" value="Chromosome"/>
</dbReference>
<dbReference type="PANTHER" id="PTHR10426">
    <property type="entry name" value="STRICTOSIDINE SYNTHASE-RELATED"/>
    <property type="match status" value="1"/>
</dbReference>
<organism evidence="5 6">
    <name type="scientific">Rhodococcus opacus</name>
    <name type="common">Nocardia opaca</name>
    <dbReference type="NCBI Taxonomy" id="37919"/>
    <lineage>
        <taxon>Bacteria</taxon>
        <taxon>Bacillati</taxon>
        <taxon>Actinomycetota</taxon>
        <taxon>Actinomycetes</taxon>
        <taxon>Mycobacteriales</taxon>
        <taxon>Nocardiaceae</taxon>
        <taxon>Rhodococcus</taxon>
    </lineage>
</organism>
<dbReference type="Gene3D" id="2.120.10.30">
    <property type="entry name" value="TolB, C-terminal domain"/>
    <property type="match status" value="1"/>
</dbReference>
<reference evidence="5 6" key="1">
    <citation type="submission" date="2014-07" db="EMBL/GenBank/DDBJ databases">
        <title>Genome Sequence of Rhodococcus opacus Strain R7, a Biodegrader of Mono- and Polycyclic Aromatic Hydrocarbons.</title>
        <authorList>
            <person name="Di Gennaro P."/>
            <person name="Zampolli J."/>
            <person name="Presti I."/>
            <person name="Cappelletti M."/>
            <person name="D'Ursi P."/>
            <person name="Orro A."/>
            <person name="Mezzelani A."/>
            <person name="Milanesi L."/>
        </authorList>
    </citation>
    <scope>NUCLEOTIDE SEQUENCE [LARGE SCALE GENOMIC DNA]</scope>
    <source>
        <strain evidence="5 6">R7</strain>
    </source>
</reference>
<evidence type="ECO:0000256" key="3">
    <source>
        <dbReference type="ARBA" id="ARBA00023180"/>
    </source>
</evidence>
<keyword evidence="3" id="KW-0325">Glycoprotein</keyword>
<keyword evidence="2" id="KW-0597">Phosphoprotein</keyword>
<dbReference type="GO" id="GO:0016787">
    <property type="term" value="F:hydrolase activity"/>
    <property type="evidence" value="ECO:0007669"/>
    <property type="project" value="TreeGrafter"/>
</dbReference>
<evidence type="ECO:0000256" key="1">
    <source>
        <dbReference type="ARBA" id="ARBA00009191"/>
    </source>
</evidence>
<dbReference type="Pfam" id="PF20067">
    <property type="entry name" value="SSL_N"/>
    <property type="match status" value="1"/>
</dbReference>
<evidence type="ECO:0000313" key="5">
    <source>
        <dbReference type="EMBL" id="AII10217.1"/>
    </source>
</evidence>
<dbReference type="AlphaFoldDB" id="A0A076EY63"/>
<evidence type="ECO:0000256" key="2">
    <source>
        <dbReference type="ARBA" id="ARBA00022553"/>
    </source>
</evidence>
<dbReference type="PANTHER" id="PTHR10426:SF88">
    <property type="entry name" value="ADIPOCYTE PLASMA MEMBRANE-ASSOCIATED PROTEIN HEMOMUCIN-RELATED"/>
    <property type="match status" value="1"/>
</dbReference>
<evidence type="ECO:0000259" key="4">
    <source>
        <dbReference type="Pfam" id="PF03088"/>
    </source>
</evidence>
<dbReference type="InterPro" id="IPR011042">
    <property type="entry name" value="6-blade_b-propeller_TolB-like"/>
</dbReference>
<dbReference type="RefSeq" id="WP_128642023.1">
    <property type="nucleotide sequence ID" value="NZ_CP008947.1"/>
</dbReference>
<dbReference type="Pfam" id="PF03088">
    <property type="entry name" value="Str_synth"/>
    <property type="match status" value="1"/>
</dbReference>
<gene>
    <name evidence="5" type="ORF">EP51_38435</name>
</gene>
<accession>A0A076EY63</accession>
<dbReference type="InterPro" id="IPR018119">
    <property type="entry name" value="Strictosidine_synth_cons-reg"/>
</dbReference>